<evidence type="ECO:0000313" key="2">
    <source>
        <dbReference type="Proteomes" id="UP000077868"/>
    </source>
</evidence>
<keyword evidence="2" id="KW-1185">Reference proteome</keyword>
<evidence type="ECO:0000313" key="1">
    <source>
        <dbReference type="EMBL" id="ANH36572.1"/>
    </source>
</evidence>
<dbReference type="Proteomes" id="UP000077868">
    <property type="component" value="Chromosome"/>
</dbReference>
<dbReference type="STRING" id="1300347.I601_0118"/>
<dbReference type="OrthoDB" id="5144031at2"/>
<dbReference type="PATRIC" id="fig|1300347.3.peg.120"/>
<dbReference type="KEGG" id="ndk:I601_0118"/>
<dbReference type="RefSeq" id="WP_068105098.1">
    <property type="nucleotide sequence ID" value="NZ_CP015079.1"/>
</dbReference>
<dbReference type="SUPFAM" id="SSF52540">
    <property type="entry name" value="P-loop containing nucleoside triphosphate hydrolases"/>
    <property type="match status" value="1"/>
</dbReference>
<organism evidence="1 2">
    <name type="scientific">Nocardioides dokdonensis FR1436</name>
    <dbReference type="NCBI Taxonomy" id="1300347"/>
    <lineage>
        <taxon>Bacteria</taxon>
        <taxon>Bacillati</taxon>
        <taxon>Actinomycetota</taxon>
        <taxon>Actinomycetes</taxon>
        <taxon>Propionibacteriales</taxon>
        <taxon>Nocardioidaceae</taxon>
        <taxon>Nocardioides</taxon>
    </lineage>
</organism>
<reference evidence="1 2" key="1">
    <citation type="submission" date="2016-03" db="EMBL/GenBank/DDBJ databases">
        <title>Complete genome sequence of a soil Actinobacterium, Nocardioides dokdonensis FR1436.</title>
        <authorList>
            <person name="Kwon S.-K."/>
            <person name="Kim K."/>
            <person name="Kim J.F."/>
        </authorList>
    </citation>
    <scope>NUCLEOTIDE SEQUENCE [LARGE SCALE GENOMIC DNA]</scope>
    <source>
        <strain evidence="1 2">FR1436</strain>
    </source>
</reference>
<dbReference type="EMBL" id="CP015079">
    <property type="protein sequence ID" value="ANH36572.1"/>
    <property type="molecule type" value="Genomic_DNA"/>
</dbReference>
<accession>A0A1A9GG02</accession>
<dbReference type="Gene3D" id="3.40.50.300">
    <property type="entry name" value="P-loop containing nucleotide triphosphate hydrolases"/>
    <property type="match status" value="1"/>
</dbReference>
<protein>
    <recommendedName>
        <fullName evidence="3">Sulfotransferase family protein</fullName>
    </recommendedName>
</protein>
<dbReference type="InterPro" id="IPR027417">
    <property type="entry name" value="P-loop_NTPase"/>
</dbReference>
<dbReference type="AlphaFoldDB" id="A0A1A9GG02"/>
<name>A0A1A9GG02_9ACTN</name>
<evidence type="ECO:0008006" key="3">
    <source>
        <dbReference type="Google" id="ProtNLM"/>
    </source>
</evidence>
<gene>
    <name evidence="1" type="ORF">I601_0118</name>
</gene>
<proteinExistence type="predicted"/>
<sequence>MSTVRSAPRRVFLHVGLPKTGTTYLQDALWGNRALLRRRGLLLPGARRRHLLASLDVREDPGLARRPGDTAHPWRDLVEEALAWPGDVLISHEFFAAASVEQVHRVVADLPDTEVHVLVTARAMPDLFISRWQEWVKNGARGRIDAYPPDGARADTGEWGWPSFDLAIVLERWGAVLPHDRVHVLPMAPGRSEPAELLRRFLGVLGQGDEGLEVPESAANASLGLVEVELLRRVNKHLDDFRSAVDRGTWIRGYLGEGGVLPSSREKFRPSQETLADLVARGERASAMLRDGGFDVVGDLDLLAPGELSGRRHPDEVDDGEMLAAASVAIARLTSDVRSLTRERDALVRVPSRPRRWSLSRVTFPRRTPRPG</sequence>